<reference evidence="11 21" key="10">
    <citation type="submission" date="2017-11" db="EMBL/GenBank/DDBJ databases">
        <title>Genome sequencing of Prevotella intermedia KCOM 2832.</title>
        <authorList>
            <person name="Kook J.-K."/>
            <person name="Park S.-N."/>
            <person name="Lim Y.K."/>
        </authorList>
    </citation>
    <scope>NUCLEOTIDE SEQUENCE [LARGE SCALE GENOMIC DNA]</scope>
    <source>
        <strain evidence="11 21">KCOM 2832</strain>
    </source>
</reference>
<dbReference type="EMBL" id="AP014925">
    <property type="protein sequence ID" value="BAR95802.1"/>
    <property type="molecule type" value="Genomic_DNA"/>
</dbReference>
<evidence type="ECO:0000313" key="12">
    <source>
        <dbReference type="EMBL" id="RRF87038.1"/>
    </source>
</evidence>
<reference evidence="2 19" key="7">
    <citation type="submission" date="2017-11" db="EMBL/GenBank/DDBJ databases">
        <title>Genome sequencing of Prevotella intermedia KCOM 2033.</title>
        <authorList>
            <person name="Kook J.-K."/>
            <person name="Park S.-N."/>
            <person name="Lim Y.K."/>
        </authorList>
    </citation>
    <scope>NUCLEOTIDE SEQUENCE [LARGE SCALE GENOMIC DNA]</scope>
    <source>
        <strain evidence="2 19">KCOM 2033</strain>
    </source>
</reference>
<dbReference type="EMBL" id="NSLY01000004">
    <property type="protein sequence ID" value="PDP61047.1"/>
    <property type="molecule type" value="Genomic_DNA"/>
</dbReference>
<reference evidence="8 23" key="8">
    <citation type="submission" date="2017-11" db="EMBL/GenBank/DDBJ databases">
        <title>Genome sequencing of Prevotella intermedia KCOM 2069.</title>
        <authorList>
            <person name="Kook J.-K."/>
            <person name="Park S.-N."/>
            <person name="Lim Y.K."/>
        </authorList>
    </citation>
    <scope>NUCLEOTIDE SEQUENCE [LARGE SCALE GENOMIC DNA]</scope>
    <source>
        <strain evidence="8 23">KCOM 2069</strain>
    </source>
</reference>
<reference evidence="1 20" key="11">
    <citation type="submission" date="2017-11" db="EMBL/GenBank/DDBJ databases">
        <title>Genome sequencing of Prevotella intermedia KCOM 2837.</title>
        <authorList>
            <person name="Kook J.-K."/>
            <person name="Park S.-N."/>
            <person name="Lim Y.K."/>
        </authorList>
    </citation>
    <scope>NUCLEOTIDE SEQUENCE [LARGE SCALE GENOMIC DNA]</scope>
    <source>
        <strain evidence="1 20">KCOM 2837</strain>
    </source>
</reference>
<evidence type="ECO:0000313" key="6">
    <source>
        <dbReference type="EMBL" id="PIK17097.1"/>
    </source>
</evidence>
<dbReference type="EMBL" id="AP014597">
    <property type="protein sequence ID" value="BAU16855.1"/>
    <property type="molecule type" value="Genomic_DNA"/>
</dbReference>
<evidence type="ECO:0000313" key="11">
    <source>
        <dbReference type="EMBL" id="PJI27095.1"/>
    </source>
</evidence>
<accession>A0A0H5B6F3</accession>
<dbReference type="OMA" id="YEANGNK"/>
<keyword evidence="24" id="KW-1185">Reference proteome</keyword>
<evidence type="ECO:0000313" key="2">
    <source>
        <dbReference type="EMBL" id="ATV51819.1"/>
    </source>
</evidence>
<dbReference type="Proteomes" id="UP000229111">
    <property type="component" value="Unassembled WGS sequence"/>
</dbReference>
<evidence type="ECO:0000313" key="15">
    <source>
        <dbReference type="Proteomes" id="UP000219058"/>
    </source>
</evidence>
<dbReference type="GeneID" id="34515500"/>
<dbReference type="Proteomes" id="UP000067008">
    <property type="component" value="Chromosome 2"/>
</dbReference>
<dbReference type="Proteomes" id="UP000228641">
    <property type="component" value="Unassembled WGS sequence"/>
</dbReference>
<reference evidence="9 16" key="6">
    <citation type="submission" date="2017-11" db="EMBL/GenBank/DDBJ databases">
        <title>Genome sequencing of Prevotella intermedia KCOM 1779.</title>
        <authorList>
            <person name="Kook J.-K."/>
            <person name="Park S.-N."/>
            <person name="Lim Y.K."/>
        </authorList>
    </citation>
    <scope>NUCLEOTIDE SEQUENCE [LARGE SCALE GENOMIC DNA]</scope>
    <source>
        <strain evidence="9 16">KCOM 1779</strain>
    </source>
</reference>
<evidence type="ECO:0000313" key="5">
    <source>
        <dbReference type="EMBL" id="PDP61047.1"/>
    </source>
</evidence>
<dbReference type="EMBL" id="PEKM01000002">
    <property type="protein sequence ID" value="PIK17097.1"/>
    <property type="molecule type" value="Genomic_DNA"/>
</dbReference>
<reference evidence="6 18" key="4">
    <citation type="submission" date="2017-11" db="EMBL/GenBank/DDBJ databases">
        <title>Genome sequencing of Prevotella intermedia KCOM 1101.</title>
        <authorList>
            <person name="Kook J.-K."/>
            <person name="Park S.-N."/>
            <person name="Lim Y.K."/>
        </authorList>
    </citation>
    <scope>NUCLEOTIDE SEQUENCE [LARGE SCALE GENOMIC DNA]</scope>
    <source>
        <strain evidence="6 18">KCOM 1101</strain>
    </source>
</reference>
<reference evidence="5 15" key="3">
    <citation type="submission" date="2017-09" db="EMBL/GenBank/DDBJ databases">
        <title>Phase variable restriction modification systems are present in the genome sequences of periodontal pathogens Prevotella intermedia, Tannerella forsythia and Porphyromonas gingivalis.</title>
        <authorList>
            <person name="Haigh R.D."/>
            <person name="Crawford L."/>
            <person name="Ralph J."/>
            <person name="Wanford J."/>
            <person name="Vartoukian S.R."/>
            <person name="Hijazib K."/>
            <person name="Wade W."/>
            <person name="Oggioni M.R."/>
        </authorList>
    </citation>
    <scope>NUCLEOTIDE SEQUENCE [LARGE SCALE GENOMIC DNA]</scope>
    <source>
        <strain evidence="5 15">WW2834</strain>
    </source>
</reference>
<dbReference type="EMBL" id="CP024696">
    <property type="protein sequence ID" value="ATV51819.1"/>
    <property type="molecule type" value="Genomic_DNA"/>
</dbReference>
<evidence type="ECO:0000313" key="23">
    <source>
        <dbReference type="Proteomes" id="UP000230500"/>
    </source>
</evidence>
<dbReference type="STRING" id="28131.BWX40_06500"/>
<evidence type="ECO:0000313" key="16">
    <source>
        <dbReference type="Proteomes" id="UP000228641"/>
    </source>
</evidence>
<dbReference type="Proteomes" id="UP000219058">
    <property type="component" value="Unassembled WGS sequence"/>
</dbReference>
<dbReference type="Proteomes" id="UP000229323">
    <property type="component" value="Chromosome"/>
</dbReference>
<dbReference type="Proteomes" id="UP000217431">
    <property type="component" value="Chromosome I"/>
</dbReference>
<evidence type="ECO:0000313" key="1">
    <source>
        <dbReference type="EMBL" id="ATV25420.1"/>
    </source>
</evidence>
<evidence type="ECO:0000313" key="10">
    <source>
        <dbReference type="EMBL" id="PJI19574.1"/>
    </source>
</evidence>
<evidence type="ECO:0000313" key="7">
    <source>
        <dbReference type="EMBL" id="PIK21151.1"/>
    </source>
</evidence>
<evidence type="ECO:0000313" key="8">
    <source>
        <dbReference type="EMBL" id="PIN28490.1"/>
    </source>
</evidence>
<evidence type="ECO:0000313" key="20">
    <source>
        <dbReference type="Proteomes" id="UP000229630"/>
    </source>
</evidence>
<sequence>MTTPIIGLIALLVIAIIGWAIAEAKSKAIEFTHSKEEEEGYEEMREAYEHDGGKELSLKDLLKKNYTRGYESI</sequence>
<evidence type="ECO:0000313" key="22">
    <source>
        <dbReference type="Proteomes" id="UP000230046"/>
    </source>
</evidence>
<dbReference type="Proteomes" id="UP000230500">
    <property type="component" value="Unassembled WGS sequence"/>
</dbReference>
<dbReference type="AlphaFoldDB" id="A0A0H5B6F3"/>
<dbReference type="EMBL" id="PEKN01000001">
    <property type="protein sequence ID" value="PIK21151.1"/>
    <property type="molecule type" value="Genomic_DNA"/>
</dbReference>
<dbReference type="RefSeq" id="WP_004362704.1">
    <property type="nucleotide sequence ID" value="NZ_AP014597.1"/>
</dbReference>
<reference evidence="10 17" key="9">
    <citation type="submission" date="2017-11" db="EMBL/GenBank/DDBJ databases">
        <title>Genome sequencing of Prevotella intermedia KCOM 2698.</title>
        <authorList>
            <person name="Kook J.-K."/>
            <person name="Park S.-N."/>
            <person name="Lim Y.K."/>
        </authorList>
    </citation>
    <scope>NUCLEOTIDE SEQUENCE [LARGE SCALE GENOMIC DNA]</scope>
    <source>
        <strain evidence="10 17">KCOM 2698</strain>
    </source>
</reference>
<protein>
    <submittedName>
        <fullName evidence="9">Uncharacterized protein</fullName>
    </submittedName>
</protein>
<organism evidence="9 16">
    <name type="scientific">Prevotella intermedia</name>
    <dbReference type="NCBI Taxonomy" id="28131"/>
    <lineage>
        <taxon>Bacteria</taxon>
        <taxon>Pseudomonadati</taxon>
        <taxon>Bacteroidota</taxon>
        <taxon>Bacteroidia</taxon>
        <taxon>Bacteroidales</taxon>
        <taxon>Prevotellaceae</taxon>
        <taxon>Prevotella</taxon>
    </lineage>
</organism>
<dbReference type="EMBL" id="PESN01000001">
    <property type="protein sequence ID" value="PIN28490.1"/>
    <property type="molecule type" value="Genomic_DNA"/>
</dbReference>
<reference evidence="7 22" key="5">
    <citation type="submission" date="2017-11" db="EMBL/GenBank/DDBJ databases">
        <title>Genome sequencing of Prevotella intermedia KCOM 1653.</title>
        <authorList>
            <person name="Kook J.-K."/>
            <person name="Park S.-N."/>
            <person name="Lim Y.K."/>
        </authorList>
    </citation>
    <scope>NUCLEOTIDE SEQUENCE [LARGE SCALE GENOMIC DNA]</scope>
    <source>
        <strain evidence="7 22">KCOM 1653</strain>
    </source>
</reference>
<evidence type="ECO:0000313" key="13">
    <source>
        <dbReference type="Proteomes" id="UP000067008"/>
    </source>
</evidence>
<evidence type="ECO:0000313" key="14">
    <source>
        <dbReference type="Proteomes" id="UP000217431"/>
    </source>
</evidence>
<name>A0A0H5B6F3_PREIN</name>
<evidence type="ECO:0000313" key="17">
    <source>
        <dbReference type="Proteomes" id="UP000229102"/>
    </source>
</evidence>
<evidence type="ECO:0000313" key="9">
    <source>
        <dbReference type="EMBL" id="PJE99870.1"/>
    </source>
</evidence>
<reference evidence="12 24" key="12">
    <citation type="submission" date="2018-08" db="EMBL/GenBank/DDBJ databases">
        <title>Comparative analysis of Prevotella intermedia strains.</title>
        <authorList>
            <person name="Moon J.-H."/>
            <person name="Lee J.-H."/>
        </authorList>
    </citation>
    <scope>NUCLEOTIDE SEQUENCE [LARGE SCALE GENOMIC DNA]</scope>
    <source>
        <strain evidence="12 24">ATCC 15033</strain>
    </source>
</reference>
<dbReference type="EMBL" id="PENG01000001">
    <property type="protein sequence ID" value="PJI27095.1"/>
    <property type="molecule type" value="Genomic_DNA"/>
</dbReference>
<dbReference type="EMBL" id="CP024723">
    <property type="protein sequence ID" value="ATV25420.1"/>
    <property type="molecule type" value="Genomic_DNA"/>
</dbReference>
<dbReference type="Proteomes" id="UP000229884">
    <property type="component" value="Unassembled WGS sequence"/>
</dbReference>
<evidence type="ECO:0000313" key="4">
    <source>
        <dbReference type="EMBL" id="BAU16855.1"/>
    </source>
</evidence>
<gene>
    <name evidence="5" type="ORF">CLI71_02255</name>
    <name evidence="6" type="ORF">CTI16_08655</name>
    <name evidence="7" type="ORF">CTI18_07340</name>
    <name evidence="2" type="ORF">CTM50_01265</name>
    <name evidence="10" type="ORF">CTM53_01330</name>
    <name evidence="11" type="ORF">CTM58_02675</name>
    <name evidence="1" type="ORF">CTM62_00890</name>
    <name evidence="9" type="ORF">CUB97_00390</name>
    <name evidence="8" type="ORF">CUC04_03230</name>
    <name evidence="12" type="ORF">D2S45_08145</name>
    <name evidence="3" type="ORF">PI172_1074</name>
    <name evidence="4" type="ORF">PIOMA14_I_0347</name>
</gene>
<dbReference type="PATRIC" id="fig|28131.4.peg.1788"/>
<dbReference type="Proteomes" id="UP000229102">
    <property type="component" value="Unassembled WGS sequence"/>
</dbReference>
<dbReference type="EMBL" id="QXEN01000012">
    <property type="protein sequence ID" value="RRF87038.1"/>
    <property type="molecule type" value="Genomic_DNA"/>
</dbReference>
<dbReference type="Proteomes" id="UP000283868">
    <property type="component" value="Unassembled WGS sequence"/>
</dbReference>
<evidence type="ECO:0000313" key="21">
    <source>
        <dbReference type="Proteomes" id="UP000229884"/>
    </source>
</evidence>
<reference evidence="4 14" key="2">
    <citation type="journal article" date="2016" name="DNA Res.">
        <title>The complete genome sequencing of Prevotella intermedia strain OMA14 and a subsequent fine-scale, intra-species genomic comparison reveal an unusual amplification of conjugative and mobile transposons and identify a novel Prevotella-lineage-specific repeat.</title>
        <authorList>
            <person name="Naito M."/>
            <person name="Ogura Y."/>
            <person name="Itoh T."/>
            <person name="Shoji M."/>
            <person name="Okamoto M."/>
            <person name="Hayashi T."/>
            <person name="Nakayama K."/>
        </authorList>
    </citation>
    <scope>NUCLEOTIDE SEQUENCE [LARGE SCALE GENOMIC DNA]</scope>
    <source>
        <strain evidence="4 14">OMA14</strain>
    </source>
</reference>
<reference evidence="3 13" key="1">
    <citation type="submission" date="2015-07" db="EMBL/GenBank/DDBJ databases">
        <title>Complete genome sequence of Prevotella intermedia strain 17-2.</title>
        <authorList>
            <person name="Nambu T."/>
        </authorList>
    </citation>
    <scope>NUCLEOTIDE SEQUENCE [LARGE SCALE GENOMIC DNA]</scope>
    <source>
        <strain evidence="3 13">17-2</strain>
    </source>
</reference>
<evidence type="ECO:0000313" key="3">
    <source>
        <dbReference type="EMBL" id="BAR95802.1"/>
    </source>
</evidence>
<evidence type="ECO:0000313" key="18">
    <source>
        <dbReference type="Proteomes" id="UP000229111"/>
    </source>
</evidence>
<dbReference type="EMBL" id="PGGD01000001">
    <property type="protein sequence ID" value="PJE99870.1"/>
    <property type="molecule type" value="Genomic_DNA"/>
</dbReference>
<proteinExistence type="predicted"/>
<dbReference type="EMBL" id="PENF01000001">
    <property type="protein sequence ID" value="PJI19574.1"/>
    <property type="molecule type" value="Genomic_DNA"/>
</dbReference>
<dbReference type="Proteomes" id="UP000230046">
    <property type="component" value="Unassembled WGS sequence"/>
</dbReference>
<evidence type="ECO:0000313" key="19">
    <source>
        <dbReference type="Proteomes" id="UP000229323"/>
    </source>
</evidence>
<evidence type="ECO:0000313" key="24">
    <source>
        <dbReference type="Proteomes" id="UP000283868"/>
    </source>
</evidence>
<dbReference type="Proteomes" id="UP000229630">
    <property type="component" value="Chromosome 1"/>
</dbReference>